<dbReference type="eggNOG" id="COG1397">
    <property type="taxonomic scope" value="Bacteria"/>
</dbReference>
<evidence type="ECO:0000313" key="1">
    <source>
        <dbReference type="EMBL" id="EEA84575.1"/>
    </source>
</evidence>
<accession>B6G100</accession>
<dbReference type="STRING" id="500633.CLOHIR_01806"/>
<reference evidence="1 2" key="1">
    <citation type="submission" date="2008-09" db="EMBL/GenBank/DDBJ databases">
        <authorList>
            <person name="Fulton L."/>
            <person name="Clifton S."/>
            <person name="Fulton B."/>
            <person name="Xu J."/>
            <person name="Minx P."/>
            <person name="Pepin K.H."/>
            <person name="Johnson M."/>
            <person name="Thiruvilangam P."/>
            <person name="Bhonagiri V."/>
            <person name="Nash W.E."/>
            <person name="Mardis E.R."/>
            <person name="Wilson R.K."/>
        </authorList>
    </citation>
    <scope>NUCLEOTIDE SEQUENCE [LARGE SCALE GENOMIC DNA]</scope>
    <source>
        <strain evidence="1 2">DSM 13275</strain>
    </source>
</reference>
<keyword evidence="2" id="KW-1185">Reference proteome</keyword>
<dbReference type="RefSeq" id="WP_006440668.1">
    <property type="nucleotide sequence ID" value="NZ_DS995358.1"/>
</dbReference>
<comment type="caution">
    <text evidence="1">The sequence shown here is derived from an EMBL/GenBank/DDBJ whole genome shotgun (WGS) entry which is preliminary data.</text>
</comment>
<dbReference type="EMBL" id="ABWP01000070">
    <property type="protein sequence ID" value="EEA84575.1"/>
    <property type="molecule type" value="Genomic_DNA"/>
</dbReference>
<sequence>MENQIDNFVKNAYISAFDTDSDIIKMLMLVNTKCLIDDFKQRYLFVDNNRLRDELRYYKFYGAEYNGENLLNIFLPVILGNNAGEKCDKELVELVKKYVMYFKIENKYSEYLIATLIYSELIHSLLKNPSIEYDEIMDMIKERVISLNIDMEKSNVVKFQMYRIGLIKTIDEYKDGKRNSSSDICSGLLDAIFDIYVEDRDEKYDIDSIKKVLFSLLGQKISTEIENIDFVDSMAEYTVKLKKYKINKKEYHAKANPLEIISLNEGDSIQDPILNKLTVKSKIINGNLLKINVQAKSGEYCFRFAKKS</sequence>
<dbReference type="AlphaFoldDB" id="B6G100"/>
<gene>
    <name evidence="1" type="ORF">CLOHIR_01806</name>
</gene>
<organism evidence="1 2">
    <name type="scientific">Peptacetobacter hiranonis (strain DSM 13275 / JCM 10541 / KCTC 15199 / TO-931)</name>
    <name type="common">Clostridium hiranonis</name>
    <dbReference type="NCBI Taxonomy" id="500633"/>
    <lineage>
        <taxon>Bacteria</taxon>
        <taxon>Bacillati</taxon>
        <taxon>Bacillota</taxon>
        <taxon>Clostridia</taxon>
        <taxon>Peptostreptococcales</taxon>
        <taxon>Peptostreptococcaceae</taxon>
        <taxon>Peptacetobacter</taxon>
    </lineage>
</organism>
<dbReference type="HOGENOM" id="CLU_905709_0_0_9"/>
<dbReference type="OrthoDB" id="1749946at2"/>
<dbReference type="Proteomes" id="UP000003178">
    <property type="component" value="Unassembled WGS sequence"/>
</dbReference>
<name>B6G100_PEPHT</name>
<protein>
    <submittedName>
        <fullName evidence="1">Uncharacterized protein</fullName>
    </submittedName>
</protein>
<proteinExistence type="predicted"/>
<evidence type="ECO:0000313" key="2">
    <source>
        <dbReference type="Proteomes" id="UP000003178"/>
    </source>
</evidence>
<reference evidence="1 2" key="2">
    <citation type="submission" date="2008-10" db="EMBL/GenBank/DDBJ databases">
        <title>Draft genome sequence of Clostridium hiranonis (DSM 13275).</title>
        <authorList>
            <person name="Sudarsanam P."/>
            <person name="Ley R."/>
            <person name="Guruge J."/>
            <person name="Turnbaugh P.J."/>
            <person name="Mahowald M."/>
            <person name="Liep D."/>
            <person name="Gordon J."/>
        </authorList>
    </citation>
    <scope>NUCLEOTIDE SEQUENCE [LARGE SCALE GENOMIC DNA]</scope>
    <source>
        <strain evidence="1 2">DSM 13275</strain>
    </source>
</reference>